<dbReference type="GO" id="GO:0005576">
    <property type="term" value="C:extracellular region"/>
    <property type="evidence" value="ECO:0007669"/>
    <property type="project" value="UniProtKB-SubCell"/>
</dbReference>
<dbReference type="InterPro" id="IPR001087">
    <property type="entry name" value="GDSL"/>
</dbReference>
<reference evidence="9 10" key="1">
    <citation type="journal article" date="2018" name="Mol. Plant">
        <title>The genome of Artemisia annua provides insight into the evolution of Asteraceae family and artemisinin biosynthesis.</title>
        <authorList>
            <person name="Shen Q."/>
            <person name="Zhang L."/>
            <person name="Liao Z."/>
            <person name="Wang S."/>
            <person name="Yan T."/>
            <person name="Shi P."/>
            <person name="Liu M."/>
            <person name="Fu X."/>
            <person name="Pan Q."/>
            <person name="Wang Y."/>
            <person name="Lv Z."/>
            <person name="Lu X."/>
            <person name="Zhang F."/>
            <person name="Jiang W."/>
            <person name="Ma Y."/>
            <person name="Chen M."/>
            <person name="Hao X."/>
            <person name="Li L."/>
            <person name="Tang Y."/>
            <person name="Lv G."/>
            <person name="Zhou Y."/>
            <person name="Sun X."/>
            <person name="Brodelius P.E."/>
            <person name="Rose J.K.C."/>
            <person name="Tang K."/>
        </authorList>
    </citation>
    <scope>NUCLEOTIDE SEQUENCE [LARGE SCALE GENOMIC DNA]</scope>
    <source>
        <strain evidence="10">cv. Huhao1</strain>
        <tissue evidence="9">Leaf</tissue>
    </source>
</reference>
<feature type="transmembrane region" description="Helical" evidence="8">
    <location>
        <begin position="20"/>
        <end position="38"/>
    </location>
</feature>
<evidence type="ECO:0000256" key="2">
    <source>
        <dbReference type="ARBA" id="ARBA00008668"/>
    </source>
</evidence>
<evidence type="ECO:0000256" key="3">
    <source>
        <dbReference type="ARBA" id="ARBA00022525"/>
    </source>
</evidence>
<proteinExistence type="inferred from homology"/>
<dbReference type="Gene3D" id="3.40.50.1110">
    <property type="entry name" value="SGNH hydrolase"/>
    <property type="match status" value="1"/>
</dbReference>
<keyword evidence="4" id="KW-0732">Signal</keyword>
<evidence type="ECO:0000313" key="10">
    <source>
        <dbReference type="Proteomes" id="UP000245207"/>
    </source>
</evidence>
<dbReference type="PANTHER" id="PTHR45650:SF9">
    <property type="entry name" value="SGNH HYDROLASE-TYPE ESTERASE DOMAIN-CONTAINING PROTEIN"/>
    <property type="match status" value="1"/>
</dbReference>
<keyword evidence="7" id="KW-0443">Lipid metabolism</keyword>
<accession>A0A2U1MCR6</accession>
<dbReference type="STRING" id="35608.A0A2U1MCR6"/>
<keyword evidence="3" id="KW-0964">Secreted</keyword>
<evidence type="ECO:0000256" key="5">
    <source>
        <dbReference type="ARBA" id="ARBA00022801"/>
    </source>
</evidence>
<evidence type="ECO:0000256" key="8">
    <source>
        <dbReference type="SAM" id="Phobius"/>
    </source>
</evidence>
<keyword evidence="5" id="KW-0378">Hydrolase</keyword>
<evidence type="ECO:0000256" key="6">
    <source>
        <dbReference type="ARBA" id="ARBA00022963"/>
    </source>
</evidence>
<evidence type="ECO:0000256" key="4">
    <source>
        <dbReference type="ARBA" id="ARBA00022729"/>
    </source>
</evidence>
<dbReference type="Pfam" id="PF00657">
    <property type="entry name" value="Lipase_GDSL"/>
    <property type="match status" value="1"/>
</dbReference>
<dbReference type="InterPro" id="IPR051238">
    <property type="entry name" value="GDSL_esterase/lipase"/>
</dbReference>
<keyword evidence="8" id="KW-0812">Transmembrane</keyword>
<dbReference type="PANTHER" id="PTHR45650">
    <property type="entry name" value="GDSL-LIKE LIPASE/ACYLHYDROLASE-RELATED"/>
    <property type="match status" value="1"/>
</dbReference>
<comment type="caution">
    <text evidence="9">The sequence shown here is derived from an EMBL/GenBank/DDBJ whole genome shotgun (WGS) entry which is preliminary data.</text>
</comment>
<comment type="subcellular location">
    <subcellularLocation>
        <location evidence="1">Secreted</location>
    </subcellularLocation>
</comment>
<evidence type="ECO:0000256" key="1">
    <source>
        <dbReference type="ARBA" id="ARBA00004613"/>
    </source>
</evidence>
<dbReference type="Proteomes" id="UP000245207">
    <property type="component" value="Unassembled WGS sequence"/>
</dbReference>
<dbReference type="InterPro" id="IPR036514">
    <property type="entry name" value="SGNH_hydro_sf"/>
</dbReference>
<protein>
    <recommendedName>
        <fullName evidence="11">SGNH hydrolase-type esterase domain-containing protein</fullName>
    </recommendedName>
</protein>
<evidence type="ECO:0000313" key="9">
    <source>
        <dbReference type="EMBL" id="PWA59061.1"/>
    </source>
</evidence>
<dbReference type="GO" id="GO:0016042">
    <property type="term" value="P:lipid catabolic process"/>
    <property type="evidence" value="ECO:0007669"/>
    <property type="project" value="UniProtKB-KW"/>
</dbReference>
<evidence type="ECO:0000256" key="7">
    <source>
        <dbReference type="ARBA" id="ARBA00023098"/>
    </source>
</evidence>
<keyword evidence="8" id="KW-0472">Membrane</keyword>
<dbReference type="EMBL" id="PKPP01005730">
    <property type="protein sequence ID" value="PWA59061.1"/>
    <property type="molecule type" value="Genomic_DNA"/>
</dbReference>
<organism evidence="9 10">
    <name type="scientific">Artemisia annua</name>
    <name type="common">Sweet wormwood</name>
    <dbReference type="NCBI Taxonomy" id="35608"/>
    <lineage>
        <taxon>Eukaryota</taxon>
        <taxon>Viridiplantae</taxon>
        <taxon>Streptophyta</taxon>
        <taxon>Embryophyta</taxon>
        <taxon>Tracheophyta</taxon>
        <taxon>Spermatophyta</taxon>
        <taxon>Magnoliopsida</taxon>
        <taxon>eudicotyledons</taxon>
        <taxon>Gunneridae</taxon>
        <taxon>Pentapetalae</taxon>
        <taxon>asterids</taxon>
        <taxon>campanulids</taxon>
        <taxon>Asterales</taxon>
        <taxon>Asteraceae</taxon>
        <taxon>Asteroideae</taxon>
        <taxon>Anthemideae</taxon>
        <taxon>Artemisiinae</taxon>
        <taxon>Artemisia</taxon>
    </lineage>
</organism>
<dbReference type="OrthoDB" id="1600564at2759"/>
<sequence length="315" mass="35613">MNFGNAYVRYNTLISNMIGFWGNQFLYRFFLVFVVWKYSRKVVGDPKFPCYFIFGDSLLDVGNNNGLKTGAKANYLPYGIDFPQGPTGRFSNGSGILDESGENVILNHKKMISLIKTQQGNESYTKAYIKKCLYTIQIGNNDYINNYFAPNSVDKRHNVSPDQFATTLVNQLSQQLKATRKLCISGSGQIGCVPAEKRLFGTRIACVKEINDALNIFNAKIQSLLVDLNINLEDAKFVYHDLNNPTSGPPQFDGILNVNSSCCKVSTKGVTRGQCRPSNVTCFHRNNYWFFDEFHPTEFANHFFSRQMLQAISLL</sequence>
<dbReference type="AlphaFoldDB" id="A0A2U1MCR6"/>
<name>A0A2U1MCR6_ARTAN</name>
<keyword evidence="6" id="KW-0442">Lipid degradation</keyword>
<keyword evidence="8" id="KW-1133">Transmembrane helix</keyword>
<evidence type="ECO:0008006" key="11">
    <source>
        <dbReference type="Google" id="ProtNLM"/>
    </source>
</evidence>
<gene>
    <name evidence="9" type="ORF">CTI12_AA394720</name>
</gene>
<dbReference type="SUPFAM" id="SSF52266">
    <property type="entry name" value="SGNH hydrolase"/>
    <property type="match status" value="1"/>
</dbReference>
<comment type="similarity">
    <text evidence="2">Belongs to the 'GDSL' lipolytic enzyme family.</text>
</comment>
<keyword evidence="10" id="KW-1185">Reference proteome</keyword>
<dbReference type="GO" id="GO:0016788">
    <property type="term" value="F:hydrolase activity, acting on ester bonds"/>
    <property type="evidence" value="ECO:0007669"/>
    <property type="project" value="InterPro"/>
</dbReference>